<evidence type="ECO:0000313" key="3">
    <source>
        <dbReference type="Proteomes" id="UP001281761"/>
    </source>
</evidence>
<dbReference type="Proteomes" id="UP001281761">
    <property type="component" value="Unassembled WGS sequence"/>
</dbReference>
<dbReference type="EMBL" id="JARBJD010000127">
    <property type="protein sequence ID" value="KAK2950943.1"/>
    <property type="molecule type" value="Genomic_DNA"/>
</dbReference>
<evidence type="ECO:0000256" key="1">
    <source>
        <dbReference type="SAM" id="MobiDB-lite"/>
    </source>
</evidence>
<sequence>MNPFAVTRISPESPETAVDDGTTRFGSMSHPFVINTRIELVTFICVVRVEDSRRKMLGCSKWKVSTICHTLSTVLQGFFSSPQKAVSLPVAVSTYNLTF</sequence>
<accession>A0ABQ9XHZ9</accession>
<proteinExistence type="predicted"/>
<name>A0ABQ9XHZ9_9EUKA</name>
<comment type="caution">
    <text evidence="2">The sequence shown here is derived from an EMBL/GenBank/DDBJ whole genome shotgun (WGS) entry which is preliminary data.</text>
</comment>
<organism evidence="2 3">
    <name type="scientific">Blattamonas nauphoetae</name>
    <dbReference type="NCBI Taxonomy" id="2049346"/>
    <lineage>
        <taxon>Eukaryota</taxon>
        <taxon>Metamonada</taxon>
        <taxon>Preaxostyla</taxon>
        <taxon>Oxymonadida</taxon>
        <taxon>Blattamonas</taxon>
    </lineage>
</organism>
<gene>
    <name evidence="2" type="ORF">BLNAU_14133</name>
</gene>
<evidence type="ECO:0000313" key="2">
    <source>
        <dbReference type="EMBL" id="KAK2950943.1"/>
    </source>
</evidence>
<keyword evidence="3" id="KW-1185">Reference proteome</keyword>
<feature type="region of interest" description="Disordered" evidence="1">
    <location>
        <begin position="1"/>
        <end position="22"/>
    </location>
</feature>
<protein>
    <submittedName>
        <fullName evidence="2">Uncharacterized protein</fullName>
    </submittedName>
</protein>
<reference evidence="2 3" key="1">
    <citation type="journal article" date="2022" name="bioRxiv">
        <title>Genomics of Preaxostyla Flagellates Illuminates Evolutionary Transitions and the Path Towards Mitochondrial Loss.</title>
        <authorList>
            <person name="Novak L.V.F."/>
            <person name="Treitli S.C."/>
            <person name="Pyrih J."/>
            <person name="Halakuc P."/>
            <person name="Pipaliya S.V."/>
            <person name="Vacek V."/>
            <person name="Brzon O."/>
            <person name="Soukal P."/>
            <person name="Eme L."/>
            <person name="Dacks J.B."/>
            <person name="Karnkowska A."/>
            <person name="Elias M."/>
            <person name="Hampl V."/>
        </authorList>
    </citation>
    <scope>NUCLEOTIDE SEQUENCE [LARGE SCALE GENOMIC DNA]</scope>
    <source>
        <strain evidence="2">NAU3</strain>
        <tissue evidence="2">Gut</tissue>
    </source>
</reference>